<name>A0A0S4IM34_BODSA</name>
<sequence length="628" mass="72386">MHVVFLFFFFFANECDTVSFQIYRRYHSTNITQTFLKRELSSEINVTMSTILDVTEERQAYRTQAAGLNAELSAAVHDNQQAPHPMLEELMEQLQTWKSRWLSWCDANVKVVAQFDATYTHPEPVGYTTKTLDSEVGAALDTEWVGLYGPVDPQRLESMVDAVDDVYRGIIHPQKRADSQFKLKSFVAKAFPLGDENSVEGMFDLHDLQHADPLALLRAEFTRSLHRLSVMEAQLAQTLEERENSLRTEDVKGAEERTGEAIAMMRQLLAAAYTRHRDSLLAEVDVAQYHENVRATKVAVTERLTTIQQQNTQVKTTASNDLQLLNVFVESFEEEARDKLDQYQQRTTKFKGAMTDNTKQMNILFDQVLQSLQQLATLSTFREDLVTQHTTDTTLELLRQEHQKELTAAASSRKEELQRIIQNTTSALDYCSNVQNYLEQADEYIQKLQFPVKLTKIQNEEALRSYDVYRRYVLLANSALLKKEQRLENVRRLLRSTEFQIANAVETFDTDLPLYRQQLTTLNSTELLLSNDAQKLSDELAEETERWLHMEAFLDERRVDFDPPSLLVQELKRDLLVSHVEAVDELTNKEQKLLDGEKANIRKMLNAVEAAKEAFRDRKVTSPVLMNH</sequence>
<feature type="signal peptide" evidence="1">
    <location>
        <begin position="1"/>
        <end position="17"/>
    </location>
</feature>
<dbReference type="GO" id="GO:0005516">
    <property type="term" value="F:calmodulin binding"/>
    <property type="evidence" value="ECO:0007669"/>
    <property type="project" value="InterPro"/>
</dbReference>
<dbReference type="EMBL" id="CYKH01000140">
    <property type="protein sequence ID" value="CUE72815.1"/>
    <property type="molecule type" value="Genomic_DNA"/>
</dbReference>
<accession>A0A0S4IM34</accession>
<dbReference type="Proteomes" id="UP000051952">
    <property type="component" value="Unassembled WGS sequence"/>
</dbReference>
<protein>
    <submittedName>
        <fullName evidence="2">Paraflagellar rod protein, putative</fullName>
    </submittedName>
</protein>
<evidence type="ECO:0000313" key="3">
    <source>
        <dbReference type="Proteomes" id="UP000051952"/>
    </source>
</evidence>
<gene>
    <name evidence="2" type="ORF">BSAL_54510</name>
</gene>
<reference evidence="3" key="1">
    <citation type="submission" date="2015-09" db="EMBL/GenBank/DDBJ databases">
        <authorList>
            <consortium name="Pathogen Informatics"/>
        </authorList>
    </citation>
    <scope>NUCLEOTIDE SEQUENCE [LARGE SCALE GENOMIC DNA]</scope>
    <source>
        <strain evidence="3">Lake Konstanz</strain>
    </source>
</reference>
<keyword evidence="2" id="KW-0966">Cell projection</keyword>
<proteinExistence type="predicted"/>
<dbReference type="GO" id="GO:0031514">
    <property type="term" value="C:motile cilium"/>
    <property type="evidence" value="ECO:0007669"/>
    <property type="project" value="InterPro"/>
</dbReference>
<evidence type="ECO:0000313" key="2">
    <source>
        <dbReference type="EMBL" id="CUE72815.1"/>
    </source>
</evidence>
<dbReference type="PANTHER" id="PTHR34732:SF4">
    <property type="entry name" value="ROD COMPONENT, PUTATIVE-RELATED"/>
    <property type="match status" value="1"/>
</dbReference>
<keyword evidence="1" id="KW-0732">Signal</keyword>
<feature type="chain" id="PRO_5006621442" evidence="1">
    <location>
        <begin position="18"/>
        <end position="628"/>
    </location>
</feature>
<dbReference type="AlphaFoldDB" id="A0A0S4IM34"/>
<keyword evidence="2" id="KW-0282">Flagellum</keyword>
<dbReference type="InterPro" id="IPR053120">
    <property type="entry name" value="PFR_Component"/>
</dbReference>
<organism evidence="2 3">
    <name type="scientific">Bodo saltans</name>
    <name type="common">Flagellated protozoan</name>
    <dbReference type="NCBI Taxonomy" id="75058"/>
    <lineage>
        <taxon>Eukaryota</taxon>
        <taxon>Discoba</taxon>
        <taxon>Euglenozoa</taxon>
        <taxon>Kinetoplastea</taxon>
        <taxon>Metakinetoplastina</taxon>
        <taxon>Eubodonida</taxon>
        <taxon>Bodonidae</taxon>
        <taxon>Bodo</taxon>
    </lineage>
</organism>
<evidence type="ECO:0000256" key="1">
    <source>
        <dbReference type="SAM" id="SignalP"/>
    </source>
</evidence>
<dbReference type="VEuPathDB" id="TriTrypDB:BSAL_54510"/>
<keyword evidence="2" id="KW-0969">Cilium</keyword>
<keyword evidence="3" id="KW-1185">Reference proteome</keyword>
<dbReference type="Pfam" id="PF05149">
    <property type="entry name" value="Flagellar_rod"/>
    <property type="match status" value="1"/>
</dbReference>
<dbReference type="InterPro" id="IPR007824">
    <property type="entry name" value="Flagellar_rod"/>
</dbReference>
<dbReference type="PANTHER" id="PTHR34732">
    <property type="entry name" value="69 KDA PARAFLAGELLAR ROD PROTEIN-RELATED"/>
    <property type="match status" value="1"/>
</dbReference>